<organism evidence="2 3">
    <name type="scientific">Camellia sinensis var. sinensis</name>
    <name type="common">China tea</name>
    <dbReference type="NCBI Taxonomy" id="542762"/>
    <lineage>
        <taxon>Eukaryota</taxon>
        <taxon>Viridiplantae</taxon>
        <taxon>Streptophyta</taxon>
        <taxon>Embryophyta</taxon>
        <taxon>Tracheophyta</taxon>
        <taxon>Spermatophyta</taxon>
        <taxon>Magnoliopsida</taxon>
        <taxon>eudicotyledons</taxon>
        <taxon>Gunneridae</taxon>
        <taxon>Pentapetalae</taxon>
        <taxon>asterids</taxon>
        <taxon>Ericales</taxon>
        <taxon>Theaceae</taxon>
        <taxon>Camellia</taxon>
    </lineage>
</organism>
<keyword evidence="3" id="KW-1185">Reference proteome</keyword>
<dbReference type="Proteomes" id="UP000306102">
    <property type="component" value="Unassembled WGS sequence"/>
</dbReference>
<dbReference type="PANTHER" id="PTHR35767">
    <property type="entry name" value="HAPLESS PROTEIN"/>
    <property type="match status" value="1"/>
</dbReference>
<feature type="region of interest" description="Disordered" evidence="1">
    <location>
        <begin position="841"/>
        <end position="903"/>
    </location>
</feature>
<name>A0A4S4F0H2_CAMSN</name>
<evidence type="ECO:0000256" key="1">
    <source>
        <dbReference type="SAM" id="MobiDB-lite"/>
    </source>
</evidence>
<dbReference type="PANTHER" id="PTHR35767:SF1">
    <property type="entry name" value="HAPLESS PROTEIN"/>
    <property type="match status" value="1"/>
</dbReference>
<feature type="compositionally biased region" description="Basic and acidic residues" evidence="1">
    <location>
        <begin position="872"/>
        <end position="886"/>
    </location>
</feature>
<dbReference type="AlphaFoldDB" id="A0A4S4F0H2"/>
<feature type="compositionally biased region" description="Polar residues" evidence="1">
    <location>
        <begin position="859"/>
        <end position="871"/>
    </location>
</feature>
<proteinExistence type="predicted"/>
<feature type="compositionally biased region" description="Low complexity" evidence="1">
    <location>
        <begin position="508"/>
        <end position="517"/>
    </location>
</feature>
<dbReference type="Gene3D" id="3.30.160.60">
    <property type="entry name" value="Classic Zinc Finger"/>
    <property type="match status" value="1"/>
</dbReference>
<comment type="caution">
    <text evidence="2">The sequence shown here is derived from an EMBL/GenBank/DDBJ whole genome shotgun (WGS) entry which is preliminary data.</text>
</comment>
<feature type="compositionally biased region" description="Polar residues" evidence="1">
    <location>
        <begin position="494"/>
        <end position="506"/>
    </location>
</feature>
<feature type="region of interest" description="Disordered" evidence="1">
    <location>
        <begin position="983"/>
        <end position="1009"/>
    </location>
</feature>
<gene>
    <name evidence="2" type="ORF">TEA_009429</name>
</gene>
<dbReference type="EMBL" id="SDRB02000909">
    <property type="protein sequence ID" value="THG22296.1"/>
    <property type="molecule type" value="Genomic_DNA"/>
</dbReference>
<evidence type="ECO:0000313" key="2">
    <source>
        <dbReference type="EMBL" id="THG22296.1"/>
    </source>
</evidence>
<reference evidence="2 3" key="1">
    <citation type="journal article" date="2018" name="Proc. Natl. Acad. Sci. U.S.A.">
        <title>Draft genome sequence of Camellia sinensis var. sinensis provides insights into the evolution of the tea genome and tea quality.</title>
        <authorList>
            <person name="Wei C."/>
            <person name="Yang H."/>
            <person name="Wang S."/>
            <person name="Zhao J."/>
            <person name="Liu C."/>
            <person name="Gao L."/>
            <person name="Xia E."/>
            <person name="Lu Y."/>
            <person name="Tai Y."/>
            <person name="She G."/>
            <person name="Sun J."/>
            <person name="Cao H."/>
            <person name="Tong W."/>
            <person name="Gao Q."/>
            <person name="Li Y."/>
            <person name="Deng W."/>
            <person name="Jiang X."/>
            <person name="Wang W."/>
            <person name="Chen Q."/>
            <person name="Zhang S."/>
            <person name="Li H."/>
            <person name="Wu J."/>
            <person name="Wang P."/>
            <person name="Li P."/>
            <person name="Shi C."/>
            <person name="Zheng F."/>
            <person name="Jian J."/>
            <person name="Huang B."/>
            <person name="Shan D."/>
            <person name="Shi M."/>
            <person name="Fang C."/>
            <person name="Yue Y."/>
            <person name="Li F."/>
            <person name="Li D."/>
            <person name="Wei S."/>
            <person name="Han B."/>
            <person name="Jiang C."/>
            <person name="Yin Y."/>
            <person name="Xia T."/>
            <person name="Zhang Z."/>
            <person name="Bennetzen J.L."/>
            <person name="Zhao S."/>
            <person name="Wan X."/>
        </authorList>
    </citation>
    <scope>NUCLEOTIDE SEQUENCE [LARGE SCALE GENOMIC DNA]</scope>
    <source>
        <strain evidence="3">cv. Shuchazao</strain>
        <tissue evidence="2">Leaf</tissue>
    </source>
</reference>
<sequence>MLSIENPPPDLSCPLEISQLNSSDGRVSDKALKEVDLFKSLLDDDDDDDDENNNPLPKFSIRDYVFGARNKDIKTNWPFSLENLQLCLERGVKDLLPPFQSIDYVRNQFIKRCADETSLIDKENKSKFDGETSGPSDEFVSVSLDFAGENQKLNNQSHSKINSIPTNISLEDSGVETTGPPTSQNSENTNQSPVKKCRLIVKVGTRADPGSNEDITATTNCATFPEPMASKVCPVCKTFSSSSNTTLNAHIDQCLSMESTITWTPNSGATKHRIKPRKTRLMVDIYATAPHCTLEDLDRRNGTNWAMNSSLPNQETAEGVELEKQRVLSPVNFNDNGNEGAVYIDANGRKLRILSKFNDTSSSVPEDHGPQKPFTGRVRKLLSTYKKTKHHSQKHKKYLKLAQSKKFCSSKLQRTSEIRRDVVTNFALEESREKGESMSTWPFKAQERIKCNDLGTITKWACSKRTGLVKRWNRKEGLRHLRCNYRQDLQVESDQSSFGDSYQKTRNSSEGSLSSPESSKRMENSSFEAPVNEFNEQPPVRKRLGFSALRSRISGKMERVLESPKHNGKRLRKDNTSVDGSFKDFGKKQVEINTSLVKNSSHDVCSNLSRSHHSFSPKATKFSSSRKRLLSVNQSSVLETMYKLNQKFSARKRSKVHCVANFHKEAMPLPSDVFEKHDSRENVENQSRIEESTANVSRGCVFKIRRKRRVFCISDGEQSMSLKSALEFHSQDMGNNVDSSARVDSDLEETFDDIESGRKKIQTHREDIIMSLSKDTDFSNTLVGSLQSNVFKSGDEQEMFCLDEVCNGVIDQSTYMGTEMDYKDGQGNYFIEVDPIPIPGPPGSFLPSPRAGDMGSEDLQGNSSLTTSRVQSFEDHHHDMVDRDSSDSPISAMSTVSNSTIARSDSKSSEKLYVGQHIAHDEIPQAAAIQADTINLDERVDMIVVPEKGPTSFRNDQPCCCSRREGTSMGVSLNYQESQLLRRRNCDSNRRSNSLNSNPEVKSLGDFPSSGSGKVGPLVMKPAAGPISADVTLTSPVHGDYDSASPSTSNSVLRLMGKNLMVVNKDDNASQQLNPQFSTLHQHSLISCQSQRNMGFESKFPDSFGSHVTSKPPQTPSPSGMFSSRNMGGFFTTTFEPHEYEVRFNSPADQDSSRNEPHEYKVRFNLPNDQESSRNRPYTPPLAYDTNKVVTNANSDINPMKEIIIIDDSPDGETVSAAISLPITANYNPSHANASPIKWNCTSEGSSVLPPSSLMASSLTGQLGSSLYYSPSFS</sequence>
<feature type="region of interest" description="Disordered" evidence="1">
    <location>
        <begin position="170"/>
        <end position="192"/>
    </location>
</feature>
<feature type="compositionally biased region" description="Basic and acidic residues" evidence="1">
    <location>
        <begin position="573"/>
        <end position="582"/>
    </location>
</feature>
<feature type="compositionally biased region" description="Polar residues" evidence="1">
    <location>
        <begin position="887"/>
        <end position="903"/>
    </location>
</feature>
<protein>
    <recommendedName>
        <fullName evidence="4">UBZ4-type domain-containing protein</fullName>
    </recommendedName>
</protein>
<accession>A0A4S4F0H2</accession>
<feature type="region of interest" description="Disordered" evidence="1">
    <location>
        <begin position="494"/>
        <end position="534"/>
    </location>
</feature>
<evidence type="ECO:0000313" key="3">
    <source>
        <dbReference type="Proteomes" id="UP000306102"/>
    </source>
</evidence>
<evidence type="ECO:0008006" key="4">
    <source>
        <dbReference type="Google" id="ProtNLM"/>
    </source>
</evidence>
<feature type="region of interest" description="Disordered" evidence="1">
    <location>
        <begin position="561"/>
        <end position="582"/>
    </location>
</feature>